<dbReference type="EMBL" id="JBJUIK010000011">
    <property type="protein sequence ID" value="KAL3512730.1"/>
    <property type="molecule type" value="Genomic_DNA"/>
</dbReference>
<name>A0ABD2Z313_9GENT</name>
<evidence type="ECO:0000313" key="3">
    <source>
        <dbReference type="Proteomes" id="UP001630127"/>
    </source>
</evidence>
<gene>
    <name evidence="2" type="ORF">ACH5RR_025447</name>
</gene>
<reference evidence="2 3" key="1">
    <citation type="submission" date="2024-11" db="EMBL/GenBank/DDBJ databases">
        <title>A near-complete genome assembly of Cinchona calisaya.</title>
        <authorList>
            <person name="Lian D.C."/>
            <person name="Zhao X.W."/>
            <person name="Wei L."/>
        </authorList>
    </citation>
    <scope>NUCLEOTIDE SEQUENCE [LARGE SCALE GENOMIC DNA]</scope>
    <source>
        <tissue evidence="2">Nenye</tissue>
    </source>
</reference>
<accession>A0ABD2Z313</accession>
<keyword evidence="1" id="KW-0175">Coiled coil</keyword>
<dbReference type="Proteomes" id="UP001630127">
    <property type="component" value="Unassembled WGS sequence"/>
</dbReference>
<feature type="coiled-coil region" evidence="1">
    <location>
        <begin position="94"/>
        <end position="142"/>
    </location>
</feature>
<evidence type="ECO:0000256" key="1">
    <source>
        <dbReference type="SAM" id="Coils"/>
    </source>
</evidence>
<proteinExistence type="predicted"/>
<sequence>MMFHPQVSKKVTNKPVSKKTSAKKHLLELTEKEVDDVFLSKFYEQLDRFTKDLAVDFIRSESSEGSINVSHFSKILKDFIVKSHELALLGENRLLAYEARLEVTRSQLESLNEEHGKPVQDVSSMKNSLNVLDREINKQETNLSLLQTCCATEFQTLNSMSPY</sequence>
<keyword evidence="3" id="KW-1185">Reference proteome</keyword>
<comment type="caution">
    <text evidence="2">The sequence shown here is derived from an EMBL/GenBank/DDBJ whole genome shotgun (WGS) entry which is preliminary data.</text>
</comment>
<protein>
    <submittedName>
        <fullName evidence="2">Uncharacterized protein</fullName>
    </submittedName>
</protein>
<dbReference type="AlphaFoldDB" id="A0ABD2Z313"/>
<organism evidence="2 3">
    <name type="scientific">Cinchona calisaya</name>
    <dbReference type="NCBI Taxonomy" id="153742"/>
    <lineage>
        <taxon>Eukaryota</taxon>
        <taxon>Viridiplantae</taxon>
        <taxon>Streptophyta</taxon>
        <taxon>Embryophyta</taxon>
        <taxon>Tracheophyta</taxon>
        <taxon>Spermatophyta</taxon>
        <taxon>Magnoliopsida</taxon>
        <taxon>eudicotyledons</taxon>
        <taxon>Gunneridae</taxon>
        <taxon>Pentapetalae</taxon>
        <taxon>asterids</taxon>
        <taxon>lamiids</taxon>
        <taxon>Gentianales</taxon>
        <taxon>Rubiaceae</taxon>
        <taxon>Cinchonoideae</taxon>
        <taxon>Cinchoneae</taxon>
        <taxon>Cinchona</taxon>
    </lineage>
</organism>
<evidence type="ECO:0000313" key="2">
    <source>
        <dbReference type="EMBL" id="KAL3512730.1"/>
    </source>
</evidence>